<keyword evidence="3" id="KW-0862">Zinc</keyword>
<evidence type="ECO:0000256" key="5">
    <source>
        <dbReference type="SAM" id="MobiDB-lite"/>
    </source>
</evidence>
<dbReference type="Gene3D" id="3.30.40.10">
    <property type="entry name" value="Zinc/RING finger domain, C3HC4 (zinc finger)"/>
    <property type="match status" value="1"/>
</dbReference>
<dbReference type="eggNOG" id="KOG1729">
    <property type="taxonomic scope" value="Eukaryota"/>
</dbReference>
<dbReference type="SUPFAM" id="SSF57903">
    <property type="entry name" value="FYVE/PHD zinc finger"/>
    <property type="match status" value="1"/>
</dbReference>
<dbReference type="GO" id="GO:0008270">
    <property type="term" value="F:zinc ion binding"/>
    <property type="evidence" value="ECO:0007669"/>
    <property type="project" value="UniProtKB-KW"/>
</dbReference>
<gene>
    <name evidence="7" type="ORF">JL09_g3544</name>
</gene>
<sequence length="607" mass="68114">MNNGSLNLHPMNSADHTAARVGLEVHTLNPSLEGIQQQQDKFAQHVSQQNTVKLNHQAQELGSGEDLVPPYNSSMCVNNSLVNNSNVLLGAEGGSLDLRPQKKTTLEAVSPLGDDPENTDGALYSESRDNSEYNDNSEQTNQLSKSSSEQEVKSEINNDVEGKRENYHGDKHGKIDLSESELQMQQINYQRQLFEQKLEQKKMEQFRKLHQVSSNANDNHQKFAKSMSPMSPRAVTPLSQINSELRGSGNNLNSAESTHFPRQMGASHTHTAISTTTPTTAIHTPSPISATIGTPIANREFISNGTASDTHIPRTFMSTESVIPSTHFSPPRRRPNSPFHDNSNLHIKQINDNQRPIYTPAVLRVTKDTPSQSSYIEPGFDVNKTPDRPFLTKSTSNASAKSTASSIIDYWNYLTGRVPDDKYDGPSRIHWKPDSSRFNCEQCGKLFNYLTESRRRHHCRSCGGLFCGTCLRNYIYLDKDAKFTLFGREWDDDNDNDHNADNGEAYNPVDDFHNGGGNNKNRDNCGNTQLDNVERARSSKTVKESPKYLCKVCHLCFQKYEEYVLDHTTRDHNLGTNGKDLNKTSSENRDQKADTQSVPADWDWSSF</sequence>
<dbReference type="GO" id="GO:0032266">
    <property type="term" value="F:phosphatidylinositol-3-phosphate binding"/>
    <property type="evidence" value="ECO:0007669"/>
    <property type="project" value="UniProtKB-ARBA"/>
</dbReference>
<dbReference type="PROSITE" id="PS50178">
    <property type="entry name" value="ZF_FYVE"/>
    <property type="match status" value="1"/>
</dbReference>
<dbReference type="Proteomes" id="UP000029867">
    <property type="component" value="Unassembled WGS sequence"/>
</dbReference>
<dbReference type="InterPro" id="IPR017455">
    <property type="entry name" value="Znf_FYVE-rel"/>
</dbReference>
<evidence type="ECO:0000256" key="2">
    <source>
        <dbReference type="ARBA" id="ARBA00022771"/>
    </source>
</evidence>
<feature type="domain" description="FYVE-type" evidence="6">
    <location>
        <begin position="434"/>
        <end position="561"/>
    </location>
</feature>
<dbReference type="InterPro" id="IPR000306">
    <property type="entry name" value="Znf_FYVE"/>
</dbReference>
<dbReference type="HOGENOM" id="CLU_449815_0_0_1"/>
<feature type="region of interest" description="Disordered" evidence="5">
    <location>
        <begin position="323"/>
        <end position="344"/>
    </location>
</feature>
<organism evidence="7 8">
    <name type="scientific">Pichia kudriavzevii</name>
    <name type="common">Yeast</name>
    <name type="synonym">Issatchenkia orientalis</name>
    <dbReference type="NCBI Taxonomy" id="4909"/>
    <lineage>
        <taxon>Eukaryota</taxon>
        <taxon>Fungi</taxon>
        <taxon>Dikarya</taxon>
        <taxon>Ascomycota</taxon>
        <taxon>Saccharomycotina</taxon>
        <taxon>Pichiomycetes</taxon>
        <taxon>Pichiales</taxon>
        <taxon>Pichiaceae</taxon>
        <taxon>Pichia</taxon>
    </lineage>
</organism>
<comment type="caution">
    <text evidence="7">The sequence shown here is derived from an EMBL/GenBank/DDBJ whole genome shotgun (WGS) entry which is preliminary data.</text>
</comment>
<keyword evidence="2 4" id="KW-0863">Zinc-finger</keyword>
<evidence type="ECO:0000313" key="8">
    <source>
        <dbReference type="Proteomes" id="UP000029867"/>
    </source>
</evidence>
<dbReference type="InterPro" id="IPR011011">
    <property type="entry name" value="Znf_FYVE_PHD"/>
</dbReference>
<dbReference type="VEuPathDB" id="FungiDB:C5L36_0A08940"/>
<evidence type="ECO:0000256" key="3">
    <source>
        <dbReference type="ARBA" id="ARBA00022833"/>
    </source>
</evidence>
<dbReference type="SMART" id="SM00064">
    <property type="entry name" value="FYVE"/>
    <property type="match status" value="1"/>
</dbReference>
<name>A0A099NZ92_PICKU</name>
<evidence type="ECO:0000256" key="1">
    <source>
        <dbReference type="ARBA" id="ARBA00022723"/>
    </source>
</evidence>
<dbReference type="AlphaFoldDB" id="A0A099NZ92"/>
<feature type="compositionally biased region" description="Polar residues" evidence="5">
    <location>
        <begin position="133"/>
        <end position="143"/>
    </location>
</feature>
<evidence type="ECO:0000313" key="7">
    <source>
        <dbReference type="EMBL" id="KGK37339.1"/>
    </source>
</evidence>
<accession>A0A099NZ92</accession>
<protein>
    <recommendedName>
        <fullName evidence="6">FYVE-type domain-containing protein</fullName>
    </recommendedName>
</protein>
<dbReference type="PANTHER" id="PTHR46319">
    <property type="entry name" value="ZINC FINGER FYVE DOMAIN-CONTAINING PROTEIN"/>
    <property type="match status" value="1"/>
</dbReference>
<dbReference type="GO" id="GO:0016197">
    <property type="term" value="P:endosomal transport"/>
    <property type="evidence" value="ECO:0007669"/>
    <property type="project" value="TreeGrafter"/>
</dbReference>
<evidence type="ECO:0000256" key="4">
    <source>
        <dbReference type="PROSITE-ProRule" id="PRU00091"/>
    </source>
</evidence>
<dbReference type="EMBL" id="JQFK01000039">
    <property type="protein sequence ID" value="KGK37339.1"/>
    <property type="molecule type" value="Genomic_DNA"/>
</dbReference>
<feature type="compositionally biased region" description="Basic and acidic residues" evidence="5">
    <location>
        <begin position="148"/>
        <end position="172"/>
    </location>
</feature>
<proteinExistence type="predicted"/>
<dbReference type="Pfam" id="PF01363">
    <property type="entry name" value="FYVE"/>
    <property type="match status" value="1"/>
</dbReference>
<reference evidence="8" key="1">
    <citation type="journal article" date="2014" name="Microb. Cell Fact.">
        <title>Exploiting Issatchenkia orientalis SD108 for succinic acid production.</title>
        <authorList>
            <person name="Xiao H."/>
            <person name="Shao Z."/>
            <person name="Jiang Y."/>
            <person name="Dole S."/>
            <person name="Zhao H."/>
        </authorList>
    </citation>
    <scope>NUCLEOTIDE SEQUENCE [LARGE SCALE GENOMIC DNA]</scope>
    <source>
        <strain evidence="8">SD108</strain>
    </source>
</reference>
<dbReference type="InterPro" id="IPR013083">
    <property type="entry name" value="Znf_RING/FYVE/PHD"/>
</dbReference>
<keyword evidence="1" id="KW-0479">Metal-binding</keyword>
<dbReference type="GO" id="GO:0031901">
    <property type="term" value="C:early endosome membrane"/>
    <property type="evidence" value="ECO:0007669"/>
    <property type="project" value="TreeGrafter"/>
</dbReference>
<evidence type="ECO:0000259" key="6">
    <source>
        <dbReference type="PROSITE" id="PS50178"/>
    </source>
</evidence>
<feature type="region of interest" description="Disordered" evidence="5">
    <location>
        <begin position="571"/>
        <end position="607"/>
    </location>
</feature>
<feature type="compositionally biased region" description="Basic and acidic residues" evidence="5">
    <location>
        <begin position="580"/>
        <end position="593"/>
    </location>
</feature>
<feature type="region of interest" description="Disordered" evidence="5">
    <location>
        <begin position="107"/>
        <end position="172"/>
    </location>
</feature>
<dbReference type="PANTHER" id="PTHR46319:SF3">
    <property type="entry name" value="ZINC FINGER FYVE DOMAIN-CONTAINING PROTEIN"/>
    <property type="match status" value="1"/>
</dbReference>